<dbReference type="PANTHER" id="PTHR40626">
    <property type="entry name" value="MIP31509P"/>
    <property type="match status" value="1"/>
</dbReference>
<accession>A0A2A9PH99</accession>
<keyword evidence="6" id="KW-0539">Nucleus</keyword>
<feature type="domain" description="C2H2-type" evidence="9">
    <location>
        <begin position="55"/>
        <end position="85"/>
    </location>
</feature>
<evidence type="ECO:0000256" key="8">
    <source>
        <dbReference type="SAM" id="MobiDB-lite"/>
    </source>
</evidence>
<keyword evidence="11" id="KW-1185">Reference proteome</keyword>
<keyword evidence="4 7" id="KW-0863">Zinc-finger</keyword>
<evidence type="ECO:0000313" key="11">
    <source>
        <dbReference type="Proteomes" id="UP000037136"/>
    </source>
</evidence>
<dbReference type="InterPro" id="IPR051059">
    <property type="entry name" value="VerF-like"/>
</dbReference>
<organism evidence="10 11">
    <name type="scientific">Ophiocordyceps unilateralis</name>
    <name type="common">Zombie-ant fungus</name>
    <name type="synonym">Torrubia unilateralis</name>
    <dbReference type="NCBI Taxonomy" id="268505"/>
    <lineage>
        <taxon>Eukaryota</taxon>
        <taxon>Fungi</taxon>
        <taxon>Dikarya</taxon>
        <taxon>Ascomycota</taxon>
        <taxon>Pezizomycotina</taxon>
        <taxon>Sordariomycetes</taxon>
        <taxon>Hypocreomycetidae</taxon>
        <taxon>Hypocreales</taxon>
        <taxon>Ophiocordycipitaceae</taxon>
        <taxon>Ophiocordyceps</taxon>
    </lineage>
</organism>
<feature type="region of interest" description="Disordered" evidence="8">
    <location>
        <begin position="745"/>
        <end position="791"/>
    </location>
</feature>
<feature type="compositionally biased region" description="Basic and acidic residues" evidence="8">
    <location>
        <begin position="1"/>
        <end position="23"/>
    </location>
</feature>
<feature type="domain" description="C2H2-type" evidence="9">
    <location>
        <begin position="27"/>
        <end position="54"/>
    </location>
</feature>
<comment type="caution">
    <text evidence="10">The sequence shown here is derived from an EMBL/GenBank/DDBJ whole genome shotgun (WGS) entry which is preliminary data.</text>
</comment>
<keyword evidence="3" id="KW-0677">Repeat</keyword>
<dbReference type="EMBL" id="LAZP02000119">
    <property type="protein sequence ID" value="PFH60584.1"/>
    <property type="molecule type" value="Genomic_DNA"/>
</dbReference>
<reference evidence="10 11" key="1">
    <citation type="journal article" date="2015" name="BMC Genomics">
        <title>Gene expression during zombie ant biting behavior reflects the complexity underlying fungal parasitic behavioral manipulation.</title>
        <authorList>
            <person name="de Bekker C."/>
            <person name="Ohm R.A."/>
            <person name="Loreto R.G."/>
            <person name="Sebastian A."/>
            <person name="Albert I."/>
            <person name="Merrow M."/>
            <person name="Brachmann A."/>
            <person name="Hughes D.P."/>
        </authorList>
    </citation>
    <scope>NUCLEOTIDE SEQUENCE [LARGE SCALE GENOMIC DNA]</scope>
    <source>
        <strain evidence="10 11">SC16a</strain>
    </source>
</reference>
<feature type="region of interest" description="Disordered" evidence="8">
    <location>
        <begin position="1"/>
        <end position="30"/>
    </location>
</feature>
<feature type="region of interest" description="Disordered" evidence="8">
    <location>
        <begin position="83"/>
        <end position="192"/>
    </location>
</feature>
<evidence type="ECO:0000259" key="9">
    <source>
        <dbReference type="PROSITE" id="PS50157"/>
    </source>
</evidence>
<dbReference type="PROSITE" id="PS00028">
    <property type="entry name" value="ZINC_FINGER_C2H2_1"/>
    <property type="match status" value="2"/>
</dbReference>
<evidence type="ECO:0000256" key="6">
    <source>
        <dbReference type="ARBA" id="ARBA00023242"/>
    </source>
</evidence>
<dbReference type="SUPFAM" id="SSF57667">
    <property type="entry name" value="beta-beta-alpha zinc fingers"/>
    <property type="match status" value="1"/>
</dbReference>
<dbReference type="Proteomes" id="UP000037136">
    <property type="component" value="Unassembled WGS sequence"/>
</dbReference>
<keyword evidence="5" id="KW-0862">Zinc</keyword>
<evidence type="ECO:0000256" key="2">
    <source>
        <dbReference type="ARBA" id="ARBA00022723"/>
    </source>
</evidence>
<dbReference type="GO" id="GO:0000785">
    <property type="term" value="C:chromatin"/>
    <property type="evidence" value="ECO:0007669"/>
    <property type="project" value="TreeGrafter"/>
</dbReference>
<evidence type="ECO:0000256" key="4">
    <source>
        <dbReference type="ARBA" id="ARBA00022771"/>
    </source>
</evidence>
<evidence type="ECO:0000256" key="7">
    <source>
        <dbReference type="PROSITE-ProRule" id="PRU00042"/>
    </source>
</evidence>
<proteinExistence type="predicted"/>
<gene>
    <name evidence="10" type="ORF">XA68_10685</name>
</gene>
<feature type="region of interest" description="Disordered" evidence="8">
    <location>
        <begin position="579"/>
        <end position="645"/>
    </location>
</feature>
<comment type="subcellular location">
    <subcellularLocation>
        <location evidence="1">Nucleus</location>
    </subcellularLocation>
</comment>
<dbReference type="GO" id="GO:0008270">
    <property type="term" value="F:zinc ion binding"/>
    <property type="evidence" value="ECO:0007669"/>
    <property type="project" value="UniProtKB-KW"/>
</dbReference>
<dbReference type="InterPro" id="IPR013087">
    <property type="entry name" value="Znf_C2H2_type"/>
</dbReference>
<feature type="compositionally biased region" description="Basic and acidic residues" evidence="8">
    <location>
        <begin position="763"/>
        <end position="778"/>
    </location>
</feature>
<dbReference type="OrthoDB" id="654211at2759"/>
<dbReference type="InterPro" id="IPR036236">
    <property type="entry name" value="Znf_C2H2_sf"/>
</dbReference>
<evidence type="ECO:0000256" key="3">
    <source>
        <dbReference type="ARBA" id="ARBA00022737"/>
    </source>
</evidence>
<dbReference type="GO" id="GO:0005634">
    <property type="term" value="C:nucleus"/>
    <property type="evidence" value="ECO:0007669"/>
    <property type="project" value="UniProtKB-SubCell"/>
</dbReference>
<evidence type="ECO:0000256" key="5">
    <source>
        <dbReference type="ARBA" id="ARBA00022833"/>
    </source>
</evidence>
<dbReference type="AlphaFoldDB" id="A0A2A9PH99"/>
<keyword evidence="2" id="KW-0479">Metal-binding</keyword>
<dbReference type="Gene3D" id="3.30.160.60">
    <property type="entry name" value="Classic Zinc Finger"/>
    <property type="match status" value="2"/>
</dbReference>
<feature type="compositionally biased region" description="Low complexity" evidence="8">
    <location>
        <begin position="96"/>
        <end position="115"/>
    </location>
</feature>
<feature type="compositionally biased region" description="Low complexity" evidence="8">
    <location>
        <begin position="151"/>
        <end position="167"/>
    </location>
</feature>
<dbReference type="PROSITE" id="PS50157">
    <property type="entry name" value="ZINC_FINGER_C2H2_2"/>
    <property type="match status" value="2"/>
</dbReference>
<dbReference type="GO" id="GO:0000978">
    <property type="term" value="F:RNA polymerase II cis-regulatory region sequence-specific DNA binding"/>
    <property type="evidence" value="ECO:0007669"/>
    <property type="project" value="InterPro"/>
</dbReference>
<reference evidence="10 11" key="2">
    <citation type="journal article" date="2017" name="Sci. Rep.">
        <title>Ant-infecting Ophiocordyceps genomes reveal a high diversity of potential behavioral manipulation genes and a possible major role for enterotoxins.</title>
        <authorList>
            <person name="de Bekker C."/>
            <person name="Ohm R.A."/>
            <person name="Evans H.C."/>
            <person name="Brachmann A."/>
            <person name="Hughes D.P."/>
        </authorList>
    </citation>
    <scope>NUCLEOTIDE SEQUENCE [LARGE SCALE GENOMIC DNA]</scope>
    <source>
        <strain evidence="10 11">SC16a</strain>
    </source>
</reference>
<feature type="region of interest" description="Disordered" evidence="8">
    <location>
        <begin position="404"/>
        <end position="443"/>
    </location>
</feature>
<dbReference type="STRING" id="268505.A0A2A9PH99"/>
<protein>
    <recommendedName>
        <fullName evidence="9">C2H2-type domain-containing protein</fullName>
    </recommendedName>
</protein>
<evidence type="ECO:0000256" key="1">
    <source>
        <dbReference type="ARBA" id="ARBA00004123"/>
    </source>
</evidence>
<feature type="compositionally biased region" description="Pro residues" evidence="8">
    <location>
        <begin position="116"/>
        <end position="131"/>
    </location>
</feature>
<sequence>MLPIHHAPESEPRTESPRRRDQNPKNLPCRFCPKRFRRVEHVQRHERTHTKEKPFPCIWEGCGKLFARRDLLNRHEKLVHLNEGASKESSRRRRSSAACASSQSDDRPSSSTAPPQLLPPLPSAPSWPPPQQSLDTPRQRYEQQHQHQPHHSLPPQQPEPQRQPQDQTLYHLGPPNPGAGPTSIARGTPRSGACNLDLLSDAALGEPMAVYMERPRDDQGPPLFPPLHVYDIGNAFLGDFTATPYLAPPQLHQDHQTAAWSRPPEGSSLPLPLASLDPESCETGDSQYRVSAPDHAAIKNRIDEYSAVLPSDFVFPSRQTLTRFLHGYVIGFHEQLPLLHLPTLAPAELAPELLLAVLALGAQCRFESNRGHALWYAAKAVAMEQIRRRHSSDVHALLPTAAAYGPHSTRPSPSATYRHSFASAQSERPTTQDTHREPYSPNTPQARLETIQAALLLFAVGLWGAKTILRDALSLQGTLAMLIREEGLSVETSQTMLSDWDSWRGVRLTPGAHDVGAQPMPAPARPAVACRLELAVARAPPINASGRHDDVRSRLAAPRLGWRGAPPTLVVVWTVRPGPRPDAARLSPQTDDITGCRAAVRDSTDAEARGSGGGDERDATVAGELRRPPPDTGRRGRRRLAGCQRQCPAAARLPAVIRRRGSRQSAGDERLDAHGDGAEHHVVAPTGPAAAPGRQPRGARLVNAGQRRRQLHGEGQADGVGHAEFAVRLGVRRLAGHLASGTVGHDGIGVRRGEEVTGPGGEGNERRGQAAAAGERRRAALGGDVQGDAHV</sequence>
<dbReference type="GO" id="GO:0000981">
    <property type="term" value="F:DNA-binding transcription factor activity, RNA polymerase II-specific"/>
    <property type="evidence" value="ECO:0007669"/>
    <property type="project" value="InterPro"/>
</dbReference>
<evidence type="ECO:0000313" key="10">
    <source>
        <dbReference type="EMBL" id="PFH60584.1"/>
    </source>
</evidence>
<dbReference type="PANTHER" id="PTHR40626:SF10">
    <property type="entry name" value="C2H2-TYPE DOMAIN-CONTAINING PROTEIN"/>
    <property type="match status" value="1"/>
</dbReference>
<feature type="compositionally biased region" description="Basic and acidic residues" evidence="8">
    <location>
        <begin position="599"/>
        <end position="634"/>
    </location>
</feature>
<dbReference type="SMART" id="SM00355">
    <property type="entry name" value="ZnF_C2H2"/>
    <property type="match status" value="2"/>
</dbReference>
<feature type="compositionally biased region" description="Polar residues" evidence="8">
    <location>
        <begin position="409"/>
        <end position="432"/>
    </location>
</feature>
<name>A0A2A9PH99_OPHUN</name>